<dbReference type="PROSITE" id="PS50222">
    <property type="entry name" value="EF_HAND_2"/>
    <property type="match status" value="2"/>
</dbReference>
<comment type="similarity">
    <text evidence="2">Belongs to the class-I pyridine nucleotide-disulfide oxidoreductase family.</text>
</comment>
<evidence type="ECO:0000256" key="6">
    <source>
        <dbReference type="ARBA" id="ARBA00023284"/>
    </source>
</evidence>
<dbReference type="Proteomes" id="UP001642540">
    <property type="component" value="Unassembled WGS sequence"/>
</dbReference>
<keyword evidence="3" id="KW-0106">Calcium</keyword>
<dbReference type="PROSITE" id="PS00018">
    <property type="entry name" value="EF_HAND_1"/>
    <property type="match status" value="2"/>
</dbReference>
<dbReference type="SUPFAM" id="SSF55424">
    <property type="entry name" value="FAD/NAD-linked reductases, dimerisation (C-terminal) domain"/>
    <property type="match status" value="1"/>
</dbReference>
<sequence length="391" mass="43909">MDEVISEYIDQLMNGSPTNPTDEETEVNKLSSFSTIRNKFEATSKQARAVSKLPAVPPSLSPQSSDFQKLYPNFKAQFSKRQFAAMESCFNTADRNQNGFLEPKEIKQLMENHQQAINLCDAEALVNMADHDHDGKLSPKEFLEMCKPAAEILREQQHMEASSPVTEHEFIAVIIQKLRGFINPVNVKVKGTLKYFEKIVNTNSQPQHSKLKSHLSPVDTVSSRVNSDKVVLKTFQQHPGQRNENDSISNKALTADIIKTLFEDERIVSTEFEPNFITFPNYEYAWVGYTSKTAILKFGSENVNEYDSVTPGPECTIPKKTRKMTSAKVICLKTENDRIIGLHFIGPSPNARELIQGLALALQLGATKNDLRQLKCIPETCGKIFSDCCSI</sequence>
<comment type="caution">
    <text evidence="8">The sequence shown here is derived from an EMBL/GenBank/DDBJ whole genome shotgun (WGS) entry which is preliminary data.</text>
</comment>
<evidence type="ECO:0000259" key="7">
    <source>
        <dbReference type="PROSITE" id="PS50222"/>
    </source>
</evidence>
<dbReference type="EMBL" id="CAXLJM020000068">
    <property type="protein sequence ID" value="CAL8122452.1"/>
    <property type="molecule type" value="Genomic_DNA"/>
</dbReference>
<comment type="cofactor">
    <cofactor evidence="1">
        <name>FAD</name>
        <dbReference type="ChEBI" id="CHEBI:57692"/>
    </cofactor>
</comment>
<dbReference type="PANTHER" id="PTHR42737:SF2">
    <property type="entry name" value="GLUTATHIONE REDUCTASE"/>
    <property type="match status" value="1"/>
</dbReference>
<dbReference type="CDD" id="cd00051">
    <property type="entry name" value="EFh"/>
    <property type="match status" value="1"/>
</dbReference>
<dbReference type="Pfam" id="PF02852">
    <property type="entry name" value="Pyr_redox_dim"/>
    <property type="match status" value="1"/>
</dbReference>
<dbReference type="InterPro" id="IPR004099">
    <property type="entry name" value="Pyr_nucl-diS_OxRdtase_dimer"/>
</dbReference>
<dbReference type="SMART" id="SM00054">
    <property type="entry name" value="EFh"/>
    <property type="match status" value="2"/>
</dbReference>
<dbReference type="SUPFAM" id="SSF47473">
    <property type="entry name" value="EF-hand"/>
    <property type="match status" value="1"/>
</dbReference>
<protein>
    <recommendedName>
        <fullName evidence="7">EF-hand domain-containing protein</fullName>
    </recommendedName>
</protein>
<name>A0ABP1RCT8_9HEXA</name>
<keyword evidence="4" id="KW-0560">Oxidoreductase</keyword>
<dbReference type="InterPro" id="IPR002048">
    <property type="entry name" value="EF_hand_dom"/>
</dbReference>
<organism evidence="8 9">
    <name type="scientific">Orchesella dallaii</name>
    <dbReference type="NCBI Taxonomy" id="48710"/>
    <lineage>
        <taxon>Eukaryota</taxon>
        <taxon>Metazoa</taxon>
        <taxon>Ecdysozoa</taxon>
        <taxon>Arthropoda</taxon>
        <taxon>Hexapoda</taxon>
        <taxon>Collembola</taxon>
        <taxon>Entomobryomorpha</taxon>
        <taxon>Entomobryoidea</taxon>
        <taxon>Orchesellidae</taxon>
        <taxon>Orchesellinae</taxon>
        <taxon>Orchesella</taxon>
    </lineage>
</organism>
<dbReference type="Gene3D" id="3.30.390.30">
    <property type="match status" value="1"/>
</dbReference>
<reference evidence="8 9" key="1">
    <citation type="submission" date="2024-08" db="EMBL/GenBank/DDBJ databases">
        <authorList>
            <person name="Cucini C."/>
            <person name="Frati F."/>
        </authorList>
    </citation>
    <scope>NUCLEOTIDE SEQUENCE [LARGE SCALE GENOMIC DNA]</scope>
</reference>
<keyword evidence="6" id="KW-0676">Redox-active center</keyword>
<dbReference type="Gene3D" id="1.10.238.10">
    <property type="entry name" value="EF-hand"/>
    <property type="match status" value="1"/>
</dbReference>
<feature type="domain" description="EF-hand" evidence="7">
    <location>
        <begin position="81"/>
        <end position="116"/>
    </location>
</feature>
<evidence type="ECO:0000313" key="8">
    <source>
        <dbReference type="EMBL" id="CAL8122452.1"/>
    </source>
</evidence>
<dbReference type="InterPro" id="IPR046952">
    <property type="entry name" value="GSHR/TRXR-like"/>
</dbReference>
<feature type="domain" description="EF-hand" evidence="7">
    <location>
        <begin position="121"/>
        <end position="152"/>
    </location>
</feature>
<evidence type="ECO:0000256" key="3">
    <source>
        <dbReference type="ARBA" id="ARBA00022837"/>
    </source>
</evidence>
<dbReference type="InterPro" id="IPR016156">
    <property type="entry name" value="FAD/NAD-linked_Rdtase_dimer_sf"/>
</dbReference>
<dbReference type="Pfam" id="PF13499">
    <property type="entry name" value="EF-hand_7"/>
    <property type="match status" value="1"/>
</dbReference>
<evidence type="ECO:0000256" key="1">
    <source>
        <dbReference type="ARBA" id="ARBA00001974"/>
    </source>
</evidence>
<evidence type="ECO:0000256" key="4">
    <source>
        <dbReference type="ARBA" id="ARBA00023002"/>
    </source>
</evidence>
<dbReference type="PANTHER" id="PTHR42737">
    <property type="entry name" value="GLUTATHIONE REDUCTASE"/>
    <property type="match status" value="1"/>
</dbReference>
<evidence type="ECO:0000313" key="9">
    <source>
        <dbReference type="Proteomes" id="UP001642540"/>
    </source>
</evidence>
<dbReference type="InterPro" id="IPR011992">
    <property type="entry name" value="EF-hand-dom_pair"/>
</dbReference>
<proteinExistence type="inferred from homology"/>
<dbReference type="InterPro" id="IPR018247">
    <property type="entry name" value="EF_Hand_1_Ca_BS"/>
</dbReference>
<keyword evidence="5" id="KW-1015">Disulfide bond</keyword>
<evidence type="ECO:0000256" key="5">
    <source>
        <dbReference type="ARBA" id="ARBA00023157"/>
    </source>
</evidence>
<keyword evidence="9" id="KW-1185">Reference proteome</keyword>
<gene>
    <name evidence="8" type="ORF">ODALV1_LOCUS19811</name>
</gene>
<evidence type="ECO:0000256" key="2">
    <source>
        <dbReference type="ARBA" id="ARBA00007532"/>
    </source>
</evidence>
<accession>A0ABP1RCT8</accession>